<dbReference type="InterPro" id="IPR050699">
    <property type="entry name" value="RNA-DNA_Helicase"/>
</dbReference>
<dbReference type="Gene3D" id="2.40.30.300">
    <property type="match status" value="1"/>
</dbReference>
<proteinExistence type="inferred from homology"/>
<dbReference type="GO" id="GO:0016787">
    <property type="term" value="F:hydrolase activity"/>
    <property type="evidence" value="ECO:0007669"/>
    <property type="project" value="UniProtKB-KW"/>
</dbReference>
<evidence type="ECO:0000256" key="7">
    <source>
        <dbReference type="ARBA" id="ARBA00061045"/>
    </source>
</evidence>
<evidence type="ECO:0000259" key="11">
    <source>
        <dbReference type="PROSITE" id="PS51194"/>
    </source>
</evidence>
<dbReference type="PANTHER" id="PTHR12131">
    <property type="entry name" value="ATP-DEPENDENT RNA AND DNA HELICASE"/>
    <property type="match status" value="1"/>
</dbReference>
<dbReference type="GO" id="GO:0003676">
    <property type="term" value="F:nucleic acid binding"/>
    <property type="evidence" value="ECO:0007669"/>
    <property type="project" value="InterPro"/>
</dbReference>
<dbReference type="PROSITE" id="PS51194">
    <property type="entry name" value="HELICASE_CTER"/>
    <property type="match status" value="1"/>
</dbReference>
<evidence type="ECO:0000256" key="2">
    <source>
        <dbReference type="ARBA" id="ARBA00022741"/>
    </source>
</evidence>
<feature type="compositionally biased region" description="Low complexity" evidence="9">
    <location>
        <begin position="145"/>
        <end position="175"/>
    </location>
</feature>
<gene>
    <name evidence="12" type="ORF">C2E20_7990</name>
</gene>
<dbReference type="EMBL" id="LHPF02000037">
    <property type="protein sequence ID" value="PSC68430.1"/>
    <property type="molecule type" value="Genomic_DNA"/>
</dbReference>
<evidence type="ECO:0000256" key="8">
    <source>
        <dbReference type="SAM" id="Coils"/>
    </source>
</evidence>
<accession>A0A2P6V2V8</accession>
<evidence type="ECO:0000259" key="10">
    <source>
        <dbReference type="PROSITE" id="PS51192"/>
    </source>
</evidence>
<organism evidence="12 13">
    <name type="scientific">Micractinium conductrix</name>
    <dbReference type="NCBI Taxonomy" id="554055"/>
    <lineage>
        <taxon>Eukaryota</taxon>
        <taxon>Viridiplantae</taxon>
        <taxon>Chlorophyta</taxon>
        <taxon>core chlorophytes</taxon>
        <taxon>Trebouxiophyceae</taxon>
        <taxon>Chlorellales</taxon>
        <taxon>Chlorellaceae</taxon>
        <taxon>Chlorella clade</taxon>
        <taxon>Micractinium</taxon>
    </lineage>
</organism>
<dbReference type="FunFam" id="1.20.1500.20:FF:000002">
    <property type="entry name" value="DEAD/DEAH box helicase, putative"/>
    <property type="match status" value="1"/>
</dbReference>
<feature type="coiled-coil region" evidence="8">
    <location>
        <begin position="829"/>
        <end position="863"/>
    </location>
</feature>
<dbReference type="PROSITE" id="PS51192">
    <property type="entry name" value="HELICASE_ATP_BIND_1"/>
    <property type="match status" value="1"/>
</dbReference>
<dbReference type="CDD" id="cd18795">
    <property type="entry name" value="SF2_C_Ski2"/>
    <property type="match status" value="1"/>
</dbReference>
<dbReference type="GO" id="GO:0005524">
    <property type="term" value="F:ATP binding"/>
    <property type="evidence" value="ECO:0007669"/>
    <property type="project" value="UniProtKB-KW"/>
</dbReference>
<dbReference type="Pfam" id="PF00270">
    <property type="entry name" value="DEAD"/>
    <property type="match status" value="1"/>
</dbReference>
<reference evidence="12 13" key="1">
    <citation type="journal article" date="2018" name="Plant J.">
        <title>Genome sequences of Chlorella sorokiniana UTEX 1602 and Micractinium conductrix SAG 241.80: implications to maltose excretion by a green alga.</title>
        <authorList>
            <person name="Arriola M.B."/>
            <person name="Velmurugan N."/>
            <person name="Zhang Y."/>
            <person name="Plunkett M.H."/>
            <person name="Hondzo H."/>
            <person name="Barney B.M."/>
        </authorList>
    </citation>
    <scope>NUCLEOTIDE SEQUENCE [LARGE SCALE GENOMIC DNA]</scope>
    <source>
        <strain evidence="12 13">SAG 241.80</strain>
    </source>
</reference>
<sequence length="1312" mass="140753">MQAALSTRATFVAGRRVAARPSRVQQRVCAQYSPEQQAFLDRKRQSGGSVAPAAPARGRSATPAQGLSAEQQAFLARKAQESRSASPAAVPSRGRSASARPSSRTPTPAARPTSAPTSYNPPAAASANGLSAEQQEFLARKAQESRSASPAAPARGRSASARPASGAAATSGLSAEQQAFLARKRSESPAAPAARGRSASSRPSARTPALVSNSSVRSAMSTPTTAGLSAEQQAFLARKVQESRSASPAAPARGHSATAGATAGLSAEQQAFLARKASGQRTCATGQYCLASSVQSPAMASGAQDEAGPPVKRLRLGSERAVPMPSGGNLIEVDGKSCTHEVAWPPGEEGSLLPPQQHQGPSARDYPFKLDPFQQAACNALEAGHNVLVAAHTSAGKTVVAEYAFAMALRDGAKVVYTSPLKALSNQKYRELQEQFGDVGLMTGDVTINPNASCLVMTTEILRQMVYRGSEVVRQLKLVVYDEVHYLRDKERGVVWEESIILAPRGVRFAFLSATIPNSREFAEWIAKVHGSPCHVVYTDYRPTPLEHYIFPAGGDGLFLAVDKQGSFRDDNFHKAVARLQEAEVTAKSGGGGGKGKKGQVKDAGPKEETDILKIVKMVADRNFDPCIVFNFSKKEVEALAHQMAGLDLLDESEKKLVDGIFTSAVDSLSDEDRKLPMIVAILPMLRRGVGMHHSGLLPILKEVIEILFQEGLIKVLFATETFSTGLNMPAKTVVFTNVRKFDGGGFRWVRSGEYIQMSGRAGRRGLDDKGVVILMMDTRLEPAVAKEMMKGAPDLLLSEFHLTYSMLLNLLRIQDADPEQLMARSFRQFQMERALPALEAKVAQLEAERDAIKVEQEDKVKEYLALSRQLGKLRGEVRASVFAPKHCLPFLQPGRLVRVLPPSDAASPAADASPAAGAAAAAAATSGGGGGGQGSLGVVVNFERVGRKEQQQQQQQQEEGGGGGAGADASLAHTSAAKRRAVPVAPSAKGSSPAVIPVALNELAALSSLRLYIPQDLRTQEAKERCLKSLGEVERRFPKGVPALDPLDDMEIEDADLRKLLRKIESVEGLLKVHALAGSPTLQRRLEALLGKQALHEAARTAKKEIKGAQRLILHEDLKARMKVLKRLGHIGEDGVVTLTGRFASELSTGDELVLTELVFAGKLKDLTVEQLCALLSCFIWREKSEAGGKVRPDLEAPFASLREAARKVAKVAADCKLEGMDVEEYVDSFRPDLMELVAAWAHGVRFMDLLKMDNGLFEGSIVRAIRRLEEVLRQLAGALRAVGDLEAAQRFEAASERIKRDIVFAASLYL</sequence>
<feature type="region of interest" description="Disordered" evidence="9">
    <location>
        <begin position="1"/>
        <end position="262"/>
    </location>
</feature>
<dbReference type="InterPro" id="IPR001650">
    <property type="entry name" value="Helicase_C-like"/>
</dbReference>
<keyword evidence="2" id="KW-0547">Nucleotide-binding</keyword>
<dbReference type="Pfam" id="PF00271">
    <property type="entry name" value="Helicase_C"/>
    <property type="match status" value="1"/>
</dbReference>
<dbReference type="GO" id="GO:0000460">
    <property type="term" value="P:maturation of 5.8S rRNA"/>
    <property type="evidence" value="ECO:0007669"/>
    <property type="project" value="TreeGrafter"/>
</dbReference>
<evidence type="ECO:0000256" key="5">
    <source>
        <dbReference type="ARBA" id="ARBA00022840"/>
    </source>
</evidence>
<comment type="similarity">
    <text evidence="7">Belongs to the DExH box helicase family. SKI2 subfamily.</text>
</comment>
<keyword evidence="13" id="KW-1185">Reference proteome</keyword>
<evidence type="ECO:0000256" key="4">
    <source>
        <dbReference type="ARBA" id="ARBA00022806"/>
    </source>
</evidence>
<feature type="region of interest" description="Disordered" evidence="9">
    <location>
        <begin position="947"/>
        <end position="993"/>
    </location>
</feature>
<dbReference type="Gene3D" id="1.10.3380.30">
    <property type="match status" value="1"/>
</dbReference>
<dbReference type="OrthoDB" id="64767at2759"/>
<comment type="caution">
    <text evidence="12">The sequence shown here is derived from an EMBL/GenBank/DDBJ whole genome shotgun (WGS) entry which is preliminary data.</text>
</comment>
<dbReference type="InterPro" id="IPR025696">
    <property type="entry name" value="Beta-barrel_MTR4"/>
</dbReference>
<feature type="compositionally biased region" description="Polar residues" evidence="9">
    <location>
        <begin position="62"/>
        <end position="71"/>
    </location>
</feature>
<keyword evidence="3" id="KW-0378">Hydrolase</keyword>
<dbReference type="Gene3D" id="1.20.1500.20">
    <property type="match status" value="1"/>
</dbReference>
<dbReference type="STRING" id="554055.A0A2P6V2V8"/>
<evidence type="ECO:0000256" key="3">
    <source>
        <dbReference type="ARBA" id="ARBA00022801"/>
    </source>
</evidence>
<evidence type="ECO:0000313" key="13">
    <source>
        <dbReference type="Proteomes" id="UP000239649"/>
    </source>
</evidence>
<keyword evidence="6" id="KW-0539">Nucleus</keyword>
<dbReference type="InterPro" id="IPR014001">
    <property type="entry name" value="Helicase_ATP-bd"/>
</dbReference>
<feature type="domain" description="Helicase ATP-binding" evidence="10">
    <location>
        <begin position="378"/>
        <end position="534"/>
    </location>
</feature>
<dbReference type="Pfam" id="PF13234">
    <property type="entry name" value="MTR4_beta-barrel"/>
    <property type="match status" value="1"/>
</dbReference>
<dbReference type="PANTHER" id="PTHR12131:SF25">
    <property type="entry name" value="DEXH-BOX ATP-DEPENDENT RNA HELICASE DEXH9"/>
    <property type="match status" value="1"/>
</dbReference>
<keyword evidence="4" id="KW-0347">Helicase</keyword>
<dbReference type="SUPFAM" id="SSF52540">
    <property type="entry name" value="P-loop containing nucleoside triphosphate hydrolases"/>
    <property type="match status" value="1"/>
</dbReference>
<evidence type="ECO:0000256" key="9">
    <source>
        <dbReference type="SAM" id="MobiDB-lite"/>
    </source>
</evidence>
<dbReference type="InterPro" id="IPR056407">
    <property type="entry name" value="CSLinker"/>
</dbReference>
<dbReference type="Pfam" id="PF08148">
    <property type="entry name" value="DSHCT"/>
    <property type="match status" value="1"/>
</dbReference>
<comment type="subcellular location">
    <subcellularLocation>
        <location evidence="1">Nucleus</location>
    </subcellularLocation>
</comment>
<dbReference type="InterPro" id="IPR012961">
    <property type="entry name" value="Ski2/MTR4_C"/>
</dbReference>
<dbReference type="Pfam" id="PF21408">
    <property type="entry name" value="MTR4-like_stalk"/>
    <property type="match status" value="1"/>
</dbReference>
<dbReference type="Gene3D" id="3.40.50.300">
    <property type="entry name" value="P-loop containing nucleotide triphosphate hydrolases"/>
    <property type="match status" value="2"/>
</dbReference>
<keyword evidence="5" id="KW-0067">ATP-binding</keyword>
<dbReference type="SMART" id="SM00490">
    <property type="entry name" value="HELICc"/>
    <property type="match status" value="1"/>
</dbReference>
<dbReference type="FunFam" id="3.40.50.300:FF:000141">
    <property type="entry name" value="ATP-dependent RNA helicase DOB1"/>
    <property type="match status" value="1"/>
</dbReference>
<feature type="compositionally biased region" description="Polar residues" evidence="9">
    <location>
        <begin position="210"/>
        <end position="232"/>
    </location>
</feature>
<dbReference type="GO" id="GO:0005634">
    <property type="term" value="C:nucleus"/>
    <property type="evidence" value="ECO:0007669"/>
    <property type="project" value="UniProtKB-SubCell"/>
</dbReference>
<feature type="region of interest" description="Disordered" evidence="9">
    <location>
        <begin position="340"/>
        <end position="365"/>
    </location>
</feature>
<feature type="domain" description="Helicase C-terminal" evidence="11">
    <location>
        <begin position="611"/>
        <end position="809"/>
    </location>
</feature>
<evidence type="ECO:0000256" key="1">
    <source>
        <dbReference type="ARBA" id="ARBA00004123"/>
    </source>
</evidence>
<dbReference type="InterPro" id="IPR027417">
    <property type="entry name" value="P-loop_NTPase"/>
</dbReference>
<dbReference type="InterPro" id="IPR011545">
    <property type="entry name" value="DEAD/DEAH_box_helicase_dom"/>
</dbReference>
<dbReference type="SMART" id="SM00487">
    <property type="entry name" value="DEXDc"/>
    <property type="match status" value="1"/>
</dbReference>
<name>A0A2P6V2V8_9CHLO</name>
<dbReference type="Proteomes" id="UP000239649">
    <property type="component" value="Unassembled WGS sequence"/>
</dbReference>
<dbReference type="GO" id="GO:0004386">
    <property type="term" value="F:helicase activity"/>
    <property type="evidence" value="ECO:0007669"/>
    <property type="project" value="UniProtKB-KW"/>
</dbReference>
<feature type="compositionally biased region" description="Low complexity" evidence="9">
    <location>
        <begin position="243"/>
        <end position="262"/>
    </location>
</feature>
<keyword evidence="8" id="KW-0175">Coiled coil</keyword>
<dbReference type="InterPro" id="IPR048392">
    <property type="entry name" value="MTR4-like_stalk"/>
</dbReference>
<evidence type="ECO:0000313" key="12">
    <source>
        <dbReference type="EMBL" id="PSC68430.1"/>
    </source>
</evidence>
<dbReference type="FunFam" id="3.40.50.300:FF:000083">
    <property type="entry name" value="ATP-dependent RNA helicase DOB1"/>
    <property type="match status" value="1"/>
</dbReference>
<dbReference type="SMART" id="SM01142">
    <property type="entry name" value="DSHCT"/>
    <property type="match status" value="1"/>
</dbReference>
<feature type="compositionally biased region" description="Low complexity" evidence="9">
    <location>
        <begin position="188"/>
        <end position="209"/>
    </location>
</feature>
<evidence type="ECO:0000256" key="6">
    <source>
        <dbReference type="ARBA" id="ARBA00023242"/>
    </source>
</evidence>
<protein>
    <submittedName>
        <fullName evidence="12">Superkiller viralicidic activity 2-like 2</fullName>
    </submittedName>
</protein>
<feature type="compositionally biased region" description="Low complexity" evidence="9">
    <location>
        <begin position="82"/>
        <end position="118"/>
    </location>
</feature>
<dbReference type="Pfam" id="PF24429">
    <property type="entry name" value="CSLinker"/>
    <property type="match status" value="5"/>
</dbReference>